<gene>
    <name evidence="1" type="ORF">K2U94_08665</name>
</gene>
<comment type="caution">
    <text evidence="1">The sequence shown here is derived from an EMBL/GenBank/DDBJ whole genome shotgun (WGS) entry which is preliminary data.</text>
</comment>
<dbReference type="InterPro" id="IPR029063">
    <property type="entry name" value="SAM-dependent_MTases_sf"/>
</dbReference>
<dbReference type="Gene3D" id="3.40.50.150">
    <property type="entry name" value="Vaccinia Virus protein VP39"/>
    <property type="match status" value="1"/>
</dbReference>
<evidence type="ECO:0008006" key="3">
    <source>
        <dbReference type="Google" id="ProtNLM"/>
    </source>
</evidence>
<dbReference type="RefSeq" id="WP_243066824.1">
    <property type="nucleotide sequence ID" value="NZ_JAIVFK010000010.1"/>
</dbReference>
<accession>A0ABS9Z5U2</accession>
<evidence type="ECO:0000313" key="2">
    <source>
        <dbReference type="Proteomes" id="UP001139104"/>
    </source>
</evidence>
<dbReference type="Proteomes" id="UP001139104">
    <property type="component" value="Unassembled WGS sequence"/>
</dbReference>
<sequence>MLQDHEPLTAAQFGAHAQAYVASVVHFGGAGPRSVVRALDTHLQAVELLRDVSHARDHKVGQWREKLGQAGFAVEQETFWRLRMYFAAWTQRIGTPAPLAEAIRPLQEKADDETRAFFAIESDGSFQLDAAMFLVAAV</sequence>
<organism evidence="1 2">
    <name type="scientific">Candidatus Rhodoblastus alkanivorans</name>
    <dbReference type="NCBI Taxonomy" id="2954117"/>
    <lineage>
        <taxon>Bacteria</taxon>
        <taxon>Pseudomonadati</taxon>
        <taxon>Pseudomonadota</taxon>
        <taxon>Alphaproteobacteria</taxon>
        <taxon>Hyphomicrobiales</taxon>
        <taxon>Rhodoblastaceae</taxon>
        <taxon>Rhodoblastus</taxon>
    </lineage>
</organism>
<name>A0ABS9Z5U2_9HYPH</name>
<proteinExistence type="predicted"/>
<keyword evidence="2" id="KW-1185">Reference proteome</keyword>
<protein>
    <recommendedName>
        <fullName evidence="3">SAM-dependent methyltransferase</fullName>
    </recommendedName>
</protein>
<dbReference type="EMBL" id="JAIVFP010000001">
    <property type="protein sequence ID" value="MCI4682836.1"/>
    <property type="molecule type" value="Genomic_DNA"/>
</dbReference>
<reference evidence="1" key="1">
    <citation type="journal article" date="2022" name="ISME J.">
        <title>Identification of active gaseous-alkane degraders at natural gas seeps.</title>
        <authorList>
            <person name="Farhan Ul Haque M."/>
            <person name="Hernandez M."/>
            <person name="Crombie A.T."/>
            <person name="Murrell J.C."/>
        </authorList>
    </citation>
    <scope>NUCLEOTIDE SEQUENCE</scope>
    <source>
        <strain evidence="1">PC2</strain>
    </source>
</reference>
<evidence type="ECO:0000313" key="1">
    <source>
        <dbReference type="EMBL" id="MCI4682836.1"/>
    </source>
</evidence>